<sequence>MTEPTAATKPWFRDRYTWKFLGGAALFLAGFVIAPILGVVSIFGCVFGLVADNYDMHADSHLRSISEVTTGTVIDIDVRHYSGAGKTGGHTECIPIVKGEANGSPHTWELTKYPACNDYYTVGERLQVMYDPTDVDHAGVRSDKILATYRHNLGVDVQIGLIGLGMSAVGATCWTWLLRREKRKKRGAQLRHS</sequence>
<accession>A0ACD1E1F0</accession>
<proteinExistence type="predicted"/>
<organism evidence="1 2">
    <name type="scientific">Curtobacterium aetherium</name>
    <dbReference type="NCBI Taxonomy" id="2841594"/>
    <lineage>
        <taxon>Bacteria</taxon>
        <taxon>Bacillati</taxon>
        <taxon>Actinomycetota</taxon>
        <taxon>Actinomycetes</taxon>
        <taxon>Micrococcales</taxon>
        <taxon>Microbacteriaceae</taxon>
        <taxon>Curtobacterium</taxon>
    </lineage>
</organism>
<evidence type="ECO:0000313" key="1">
    <source>
        <dbReference type="EMBL" id="QWS32748.1"/>
    </source>
</evidence>
<protein>
    <submittedName>
        <fullName evidence="1">Uncharacterized protein</fullName>
    </submittedName>
</protein>
<dbReference type="Proteomes" id="UP000681794">
    <property type="component" value="Chromosome"/>
</dbReference>
<evidence type="ECO:0000313" key="2">
    <source>
        <dbReference type="Proteomes" id="UP000681794"/>
    </source>
</evidence>
<reference evidence="1" key="1">
    <citation type="submission" date="2021-06" db="EMBL/GenBank/DDBJ databases">
        <authorList>
            <person name="Ellington A.J."/>
            <person name="Bryan N.C."/>
            <person name="Christner B.C."/>
            <person name="Reisch C.R."/>
        </authorList>
    </citation>
    <scope>NUCLEOTIDE SEQUENCE</scope>
    <source>
        <strain evidence="1">L6-1</strain>
    </source>
</reference>
<gene>
    <name evidence="1" type="ORF">KM842_10730</name>
</gene>
<name>A0ACD1E1F0_9MICO</name>
<dbReference type="EMBL" id="CP076544">
    <property type="protein sequence ID" value="QWS32748.1"/>
    <property type="molecule type" value="Genomic_DNA"/>
</dbReference>
<keyword evidence="2" id="KW-1185">Reference proteome</keyword>